<dbReference type="Pfam" id="PF07676">
    <property type="entry name" value="PD40"/>
    <property type="match status" value="2"/>
</dbReference>
<sequence>MKYIFYVFLFIYVFGFSQNRTYSVINLSLNNEKPHFGLTFNKANEVLFTSYLLNKKGRVKLSFSGAGILSLYKGNTTENGEIINIEPLFIDKNEDILNITNASFSPDGKNLFVTTTYDSRANKPKGDFKNTNFHLEIAEYKNGIGWTNFKVLPFCDPKYSYAHPFVSPDGKTLYFIANIRGGKQTTKGASDVFKVEILGDNKYGEPINLGSNVNSYSKEMFPSIGADNTLYFASNKPGGFGGFDIYKCTMNVDGTYNKSEKLPKPINSKRDDFCFVIDAANKAGYFTSKRHGTKGDDDIYYFTVE</sequence>
<dbReference type="PATRIC" id="fig|1736674.3.peg.3114"/>
<evidence type="ECO:0000313" key="1">
    <source>
        <dbReference type="EMBL" id="ALJ06403.1"/>
    </source>
</evidence>
<dbReference type="STRING" id="1736674.APS56_15225"/>
<dbReference type="Proteomes" id="UP000057981">
    <property type="component" value="Chromosome"/>
</dbReference>
<dbReference type="AlphaFoldDB" id="A0A0P0DE30"/>
<proteinExistence type="predicted"/>
<dbReference type="KEGG" id="ahz:APS56_15225"/>
<dbReference type="InterPro" id="IPR011042">
    <property type="entry name" value="6-blade_b-propeller_TolB-like"/>
</dbReference>
<dbReference type="InterPro" id="IPR011659">
    <property type="entry name" value="WD40"/>
</dbReference>
<gene>
    <name evidence="1" type="ORF">APS56_15225</name>
</gene>
<name>A0A0P0DE30_9FLAO</name>
<evidence type="ECO:0000313" key="2">
    <source>
        <dbReference type="Proteomes" id="UP000057981"/>
    </source>
</evidence>
<accession>A0A0P0DE30</accession>
<keyword evidence="2" id="KW-1185">Reference proteome</keyword>
<dbReference type="SUPFAM" id="SSF82171">
    <property type="entry name" value="DPP6 N-terminal domain-like"/>
    <property type="match status" value="1"/>
</dbReference>
<dbReference type="Gene3D" id="2.120.10.30">
    <property type="entry name" value="TolB, C-terminal domain"/>
    <property type="match status" value="1"/>
</dbReference>
<reference evidence="1 2" key="1">
    <citation type="submission" date="2015-10" db="EMBL/GenBank/DDBJ databases">
        <authorList>
            <person name="Gilbert D.G."/>
        </authorList>
    </citation>
    <scope>NUCLEOTIDE SEQUENCE [LARGE SCALE GENOMIC DNA]</scope>
    <source>
        <strain evidence="2">HZ-22</strain>
    </source>
</reference>
<protein>
    <submittedName>
        <fullName evidence="1">Uncharacterized protein</fullName>
    </submittedName>
</protein>
<dbReference type="EMBL" id="CP012898">
    <property type="protein sequence ID" value="ALJ06403.1"/>
    <property type="molecule type" value="Genomic_DNA"/>
</dbReference>
<organism evidence="1 2">
    <name type="scientific">Pseudalgibacter alginicilyticus</name>
    <dbReference type="NCBI Taxonomy" id="1736674"/>
    <lineage>
        <taxon>Bacteria</taxon>
        <taxon>Pseudomonadati</taxon>
        <taxon>Bacteroidota</taxon>
        <taxon>Flavobacteriia</taxon>
        <taxon>Flavobacteriales</taxon>
        <taxon>Flavobacteriaceae</taxon>
        <taxon>Pseudalgibacter</taxon>
    </lineage>
</organism>